<dbReference type="GO" id="GO:0016618">
    <property type="term" value="F:hydroxypyruvate reductase [NAD(P)H] activity"/>
    <property type="evidence" value="ECO:0007669"/>
    <property type="project" value="TreeGrafter"/>
</dbReference>
<dbReference type="InterPro" id="IPR050223">
    <property type="entry name" value="D-isomer_2-hydroxyacid_DH"/>
</dbReference>
<dbReference type="GO" id="GO:0051287">
    <property type="term" value="F:NAD binding"/>
    <property type="evidence" value="ECO:0007669"/>
    <property type="project" value="InterPro"/>
</dbReference>
<dbReference type="InterPro" id="IPR006139">
    <property type="entry name" value="D-isomer_2_OHA_DH_cat_dom"/>
</dbReference>
<reference evidence="7" key="1">
    <citation type="submission" date="2022-12" db="EMBL/GenBank/DDBJ databases">
        <title>Draft genome assemblies for two species of Escallonia (Escalloniales).</title>
        <authorList>
            <person name="Chanderbali A."/>
            <person name="Dervinis C."/>
            <person name="Anghel I."/>
            <person name="Soltis D."/>
            <person name="Soltis P."/>
            <person name="Zapata F."/>
        </authorList>
    </citation>
    <scope>NUCLEOTIDE SEQUENCE</scope>
    <source>
        <strain evidence="7">UCBG64.0493</strain>
        <tissue evidence="7">Leaf</tissue>
    </source>
</reference>
<dbReference type="InterPro" id="IPR006140">
    <property type="entry name" value="D-isomer_DH_NAD-bd"/>
</dbReference>
<dbReference type="Proteomes" id="UP001188597">
    <property type="component" value="Unassembled WGS sequence"/>
</dbReference>
<evidence type="ECO:0000256" key="1">
    <source>
        <dbReference type="ARBA" id="ARBA00022857"/>
    </source>
</evidence>
<accession>A0AA88W4P0</accession>
<dbReference type="Pfam" id="PF02826">
    <property type="entry name" value="2-Hacid_dh_C"/>
    <property type="match status" value="1"/>
</dbReference>
<dbReference type="FunFam" id="3.40.50.720:FF:000213">
    <property type="entry name" value="Putative 2-hydroxyacid dehydrogenase"/>
    <property type="match status" value="1"/>
</dbReference>
<protein>
    <submittedName>
        <fullName evidence="7">Uncharacterized protein</fullName>
    </submittedName>
</protein>
<name>A0AA88W4P0_9ASTE</name>
<dbReference type="Pfam" id="PF00389">
    <property type="entry name" value="2-Hacid_dh"/>
    <property type="match status" value="1"/>
</dbReference>
<keyword evidence="3" id="KW-0520">NAD</keyword>
<evidence type="ECO:0000313" key="8">
    <source>
        <dbReference type="Proteomes" id="UP001188597"/>
    </source>
</evidence>
<dbReference type="SUPFAM" id="SSF51735">
    <property type="entry name" value="NAD(P)-binding Rossmann-fold domains"/>
    <property type="match status" value="1"/>
</dbReference>
<proteinExistence type="inferred from homology"/>
<comment type="caution">
    <text evidence="7">The sequence shown here is derived from an EMBL/GenBank/DDBJ whole genome shotgun (WGS) entry which is preliminary data.</text>
</comment>
<dbReference type="InterPro" id="IPR036291">
    <property type="entry name" value="NAD(P)-bd_dom_sf"/>
</dbReference>
<dbReference type="SUPFAM" id="SSF52283">
    <property type="entry name" value="Formate/glycerate dehydrogenase catalytic domain-like"/>
    <property type="match status" value="1"/>
</dbReference>
<dbReference type="PANTHER" id="PTHR10996">
    <property type="entry name" value="2-HYDROXYACID DEHYDROGENASE-RELATED"/>
    <property type="match status" value="1"/>
</dbReference>
<dbReference type="EMBL" id="JAVXUP010000853">
    <property type="protein sequence ID" value="KAK3019792.1"/>
    <property type="molecule type" value="Genomic_DNA"/>
</dbReference>
<sequence length="321" mass="34529">MASTQDSNDTAPLVLIHRLPRFNISFTHWLRPKFYPLEPSDPSYATLAPSARVLLPVGPTPVDSGTLDLFPAVECVVGSSAGLNHIDLAECRRRGVRVTSAGEAFSDDVADYAIGLLIDVLRRVSAANRFVRAGLWPVKDEYPLGSKLGGKRVGIVGLGSIGSRIATRLEAFGCVIAYNSRNKKASVPFPYYTNVHDLAASSDALIICCALSNETHHIINKDVLTALGKKGVIVNVGRGALVDEKELVQFLVRNEIGGAGLDVFENEPVVPEELYALDNVVLSPHKAVATPESFAAVKEVIIGNLEAFFSNKPLLSQVKSE</sequence>
<feature type="domain" description="D-isomer specific 2-hydroxyacid dehydrogenase catalytic" evidence="5">
    <location>
        <begin position="40"/>
        <end position="318"/>
    </location>
</feature>
<evidence type="ECO:0000259" key="6">
    <source>
        <dbReference type="Pfam" id="PF02826"/>
    </source>
</evidence>
<comment type="similarity">
    <text evidence="4">Belongs to the D-isomer specific 2-hydroxyacid dehydrogenase family.</text>
</comment>
<keyword evidence="1" id="KW-0521">NADP</keyword>
<evidence type="ECO:0000256" key="4">
    <source>
        <dbReference type="RuleBase" id="RU003719"/>
    </source>
</evidence>
<evidence type="ECO:0000256" key="2">
    <source>
        <dbReference type="ARBA" id="ARBA00023002"/>
    </source>
</evidence>
<dbReference type="GO" id="GO:0030267">
    <property type="term" value="F:glyoxylate reductase (NADPH) activity"/>
    <property type="evidence" value="ECO:0007669"/>
    <property type="project" value="TreeGrafter"/>
</dbReference>
<evidence type="ECO:0000313" key="7">
    <source>
        <dbReference type="EMBL" id="KAK3019792.1"/>
    </source>
</evidence>
<keyword evidence="2 4" id="KW-0560">Oxidoreductase</keyword>
<gene>
    <name evidence="7" type="ORF">RJ639_003779</name>
</gene>
<dbReference type="GO" id="GO:0005829">
    <property type="term" value="C:cytosol"/>
    <property type="evidence" value="ECO:0007669"/>
    <property type="project" value="TreeGrafter"/>
</dbReference>
<dbReference type="AlphaFoldDB" id="A0AA88W4P0"/>
<feature type="domain" description="D-isomer specific 2-hydroxyacid dehydrogenase NAD-binding" evidence="6">
    <location>
        <begin position="114"/>
        <end position="287"/>
    </location>
</feature>
<evidence type="ECO:0000259" key="5">
    <source>
        <dbReference type="Pfam" id="PF00389"/>
    </source>
</evidence>
<evidence type="ECO:0000256" key="3">
    <source>
        <dbReference type="ARBA" id="ARBA00023027"/>
    </source>
</evidence>
<keyword evidence="8" id="KW-1185">Reference proteome</keyword>
<dbReference type="PANTHER" id="PTHR10996:SF268">
    <property type="entry name" value="GLYOXYLATE_HYDROXYPYRUVATE REDUCTASE HPR3"/>
    <property type="match status" value="1"/>
</dbReference>
<organism evidence="7 8">
    <name type="scientific">Escallonia herrerae</name>
    <dbReference type="NCBI Taxonomy" id="1293975"/>
    <lineage>
        <taxon>Eukaryota</taxon>
        <taxon>Viridiplantae</taxon>
        <taxon>Streptophyta</taxon>
        <taxon>Embryophyta</taxon>
        <taxon>Tracheophyta</taxon>
        <taxon>Spermatophyta</taxon>
        <taxon>Magnoliopsida</taxon>
        <taxon>eudicotyledons</taxon>
        <taxon>Gunneridae</taxon>
        <taxon>Pentapetalae</taxon>
        <taxon>asterids</taxon>
        <taxon>campanulids</taxon>
        <taxon>Escalloniales</taxon>
        <taxon>Escalloniaceae</taxon>
        <taxon>Escallonia</taxon>
    </lineage>
</organism>
<dbReference type="CDD" id="cd12156">
    <property type="entry name" value="HPPR"/>
    <property type="match status" value="1"/>
</dbReference>
<dbReference type="Gene3D" id="3.40.50.720">
    <property type="entry name" value="NAD(P)-binding Rossmann-like Domain"/>
    <property type="match status" value="2"/>
</dbReference>